<dbReference type="InterPro" id="IPR050789">
    <property type="entry name" value="Diverse_Enzym_Activities"/>
</dbReference>
<dbReference type="InterPro" id="IPR012338">
    <property type="entry name" value="Beta-lactam/transpept-like"/>
</dbReference>
<evidence type="ECO:0000313" key="2">
    <source>
        <dbReference type="EMBL" id="GEP61004.1"/>
    </source>
</evidence>
<dbReference type="Proteomes" id="UP000321058">
    <property type="component" value="Unassembled WGS sequence"/>
</dbReference>
<keyword evidence="3" id="KW-1185">Reference proteome</keyword>
<protein>
    <submittedName>
        <fullName evidence="2">Serine hydrolase</fullName>
    </submittedName>
</protein>
<dbReference type="Pfam" id="PF00144">
    <property type="entry name" value="Beta-lactamase"/>
    <property type="match status" value="1"/>
</dbReference>
<dbReference type="Gene3D" id="3.40.710.10">
    <property type="entry name" value="DD-peptidase/beta-lactamase superfamily"/>
    <property type="match status" value="1"/>
</dbReference>
<dbReference type="EMBL" id="BKAJ01000195">
    <property type="protein sequence ID" value="GEP61004.1"/>
    <property type="molecule type" value="Genomic_DNA"/>
</dbReference>
<reference evidence="2 3" key="1">
    <citation type="submission" date="2019-07" db="EMBL/GenBank/DDBJ databases">
        <title>Whole genome shotgun sequence of Reyranella soli NBRC 108950.</title>
        <authorList>
            <person name="Hosoyama A."/>
            <person name="Uohara A."/>
            <person name="Ohji S."/>
            <person name="Ichikawa N."/>
        </authorList>
    </citation>
    <scope>NUCLEOTIDE SEQUENCE [LARGE SCALE GENOMIC DNA]</scope>
    <source>
        <strain evidence="2 3">NBRC 108950</strain>
    </source>
</reference>
<dbReference type="AlphaFoldDB" id="A0A512NPX8"/>
<gene>
    <name evidence="2" type="ORF">RSO01_81700</name>
</gene>
<dbReference type="RefSeq" id="WP_170303739.1">
    <property type="nucleotide sequence ID" value="NZ_BKAJ01000195.1"/>
</dbReference>
<accession>A0A512NPX8</accession>
<proteinExistence type="predicted"/>
<dbReference type="InterPro" id="IPR001466">
    <property type="entry name" value="Beta-lactam-related"/>
</dbReference>
<dbReference type="PANTHER" id="PTHR43283">
    <property type="entry name" value="BETA-LACTAMASE-RELATED"/>
    <property type="match status" value="1"/>
</dbReference>
<name>A0A512NPX8_9HYPH</name>
<dbReference type="GO" id="GO:0016787">
    <property type="term" value="F:hydrolase activity"/>
    <property type="evidence" value="ECO:0007669"/>
    <property type="project" value="UniProtKB-KW"/>
</dbReference>
<feature type="domain" description="Beta-lactamase-related" evidence="1">
    <location>
        <begin position="17"/>
        <end position="336"/>
    </location>
</feature>
<evidence type="ECO:0000259" key="1">
    <source>
        <dbReference type="Pfam" id="PF00144"/>
    </source>
</evidence>
<dbReference type="PANTHER" id="PTHR43283:SF3">
    <property type="entry name" value="BETA-LACTAMASE FAMILY PROTEIN (AFU_ORTHOLOGUE AFUA_5G07500)"/>
    <property type="match status" value="1"/>
</dbReference>
<keyword evidence="2" id="KW-0378">Hydrolase</keyword>
<evidence type="ECO:0000313" key="3">
    <source>
        <dbReference type="Proteomes" id="UP000321058"/>
    </source>
</evidence>
<organism evidence="2 3">
    <name type="scientific">Reyranella soli</name>
    <dbReference type="NCBI Taxonomy" id="1230389"/>
    <lineage>
        <taxon>Bacteria</taxon>
        <taxon>Pseudomonadati</taxon>
        <taxon>Pseudomonadota</taxon>
        <taxon>Alphaproteobacteria</taxon>
        <taxon>Hyphomicrobiales</taxon>
        <taxon>Reyranellaceae</taxon>
        <taxon>Reyranella</taxon>
    </lineage>
</organism>
<comment type="caution">
    <text evidence="2">The sequence shown here is derived from an EMBL/GenBank/DDBJ whole genome shotgun (WGS) entry which is preliminary data.</text>
</comment>
<sequence>MCRCWWLAEARSRGQATLGYRDGAAQDPLPADAIYRIYSMTKPITSAVAMMLVEEGRLQIFDPVAKYLPEFGQMKVGTEKPSGGEGKPTLELSAPARPMTIQDLLRHTSGLTYAEFGKGMVHDLYKEAAVGSYGQNNAQFAATIAKMPLRFSPGTRWEYGRSTDVLGRVIEVIEGKPLGEVLAARVFKPLGMTDTEFHLPESKLKRAVSPKMAGYYDMGQKYAFEGGGEGLTSTMEDYLKFCVMLLGNGTANGKRLLGSQTVSWMTADHLGTIPGFFPGQGFGLGFAVRTRSGEAGIPGSVGEYGWAGYAGTLFWIDPSKDLIAIYMANIAGEVRGTPRNQFRSMLKAALID</sequence>
<dbReference type="SUPFAM" id="SSF56601">
    <property type="entry name" value="beta-lactamase/transpeptidase-like"/>
    <property type="match status" value="1"/>
</dbReference>